<organism evidence="2 3">
    <name type="scientific">Thalassobaculum fulvum</name>
    <dbReference type="NCBI Taxonomy" id="1633335"/>
    <lineage>
        <taxon>Bacteria</taxon>
        <taxon>Pseudomonadati</taxon>
        <taxon>Pseudomonadota</taxon>
        <taxon>Alphaproteobacteria</taxon>
        <taxon>Rhodospirillales</taxon>
        <taxon>Thalassobaculaceae</taxon>
        <taxon>Thalassobaculum</taxon>
    </lineage>
</organism>
<evidence type="ECO:0000256" key="1">
    <source>
        <dbReference type="SAM" id="MobiDB-lite"/>
    </source>
</evidence>
<dbReference type="AlphaFoldDB" id="A0A919CNA6"/>
<accession>A0A919CNA6</accession>
<proteinExistence type="predicted"/>
<keyword evidence="3" id="KW-1185">Reference proteome</keyword>
<sequence>MFALRVACKTFAPDIPDGFAAMDSEIASFWLTPKGIGPRLSDGQGAERTMWATAINLMGWVDVEIGVKVADVHVDPEVVGDEVLGLLPGALESRAAGRRITINLVRADTRPVSVCFTDVKPAIRYLQDSVRSRRGPKGPPTIDEILRGTGLSGESDGHAQPPAPIAAPPETGTARSISSIEMAMISAETLAARLRAAEWLDADGRYRRRLGDELPNDAPDMVLFALHSLGWAAIERSWLHAGTSLDSIAPTRIVVDPHSVEPATVERLTDLCVIWSESLEPVSLAWWDGATWQNEYGRAEQVADRIHHLVTARQYAQFPTTIQSIAIEPDRLPNDVAPHHRELIDRAVRTWWAFGGNGDEGSGLIEALEREGAQSARAKLVELDQDNQFRIAAYEAGDLRLWDEITPAQMGGKRLVDMPDRRLARRVELDVQTAVRRGAPLVHRCRGVLMTQGGPTPFDWVRLSLPLYRRTHPTPRSVFTICMV</sequence>
<evidence type="ECO:0000313" key="3">
    <source>
        <dbReference type="Proteomes" id="UP000630353"/>
    </source>
</evidence>
<dbReference type="EMBL" id="BMZS01000002">
    <property type="protein sequence ID" value="GHD43717.1"/>
    <property type="molecule type" value="Genomic_DNA"/>
</dbReference>
<gene>
    <name evidence="2" type="ORF">GCM10017083_10210</name>
</gene>
<name>A0A919CNA6_9PROT</name>
<reference evidence="2" key="2">
    <citation type="submission" date="2020-09" db="EMBL/GenBank/DDBJ databases">
        <authorList>
            <person name="Sun Q."/>
            <person name="Kim S."/>
        </authorList>
    </citation>
    <scope>NUCLEOTIDE SEQUENCE</scope>
    <source>
        <strain evidence="2">KCTC 42651</strain>
    </source>
</reference>
<reference evidence="2" key="1">
    <citation type="journal article" date="2014" name="Int. J. Syst. Evol. Microbiol.">
        <title>Complete genome sequence of Corynebacterium casei LMG S-19264T (=DSM 44701T), isolated from a smear-ripened cheese.</title>
        <authorList>
            <consortium name="US DOE Joint Genome Institute (JGI-PGF)"/>
            <person name="Walter F."/>
            <person name="Albersmeier A."/>
            <person name="Kalinowski J."/>
            <person name="Ruckert C."/>
        </authorList>
    </citation>
    <scope>NUCLEOTIDE SEQUENCE</scope>
    <source>
        <strain evidence="2">KCTC 42651</strain>
    </source>
</reference>
<feature type="region of interest" description="Disordered" evidence="1">
    <location>
        <begin position="131"/>
        <end position="173"/>
    </location>
</feature>
<protein>
    <submittedName>
        <fullName evidence="2">Uncharacterized protein</fullName>
    </submittedName>
</protein>
<evidence type="ECO:0000313" key="2">
    <source>
        <dbReference type="EMBL" id="GHD43717.1"/>
    </source>
</evidence>
<comment type="caution">
    <text evidence="2">The sequence shown here is derived from an EMBL/GenBank/DDBJ whole genome shotgun (WGS) entry which is preliminary data.</text>
</comment>
<dbReference type="Proteomes" id="UP000630353">
    <property type="component" value="Unassembled WGS sequence"/>
</dbReference>